<name>A0A0F3GR06_9BACT</name>
<keyword evidence="3" id="KW-0540">Nuclease</keyword>
<keyword evidence="4" id="KW-1185">Reference proteome</keyword>
<keyword evidence="3" id="KW-0255">Endonuclease</keyword>
<dbReference type="Gene3D" id="1.10.30.50">
    <property type="match status" value="1"/>
</dbReference>
<dbReference type="GO" id="GO:0008270">
    <property type="term" value="F:zinc ion binding"/>
    <property type="evidence" value="ECO:0007669"/>
    <property type="project" value="InterPro"/>
</dbReference>
<evidence type="ECO:0000256" key="1">
    <source>
        <dbReference type="SAM" id="MobiDB-lite"/>
    </source>
</evidence>
<dbReference type="AlphaFoldDB" id="A0A0F3GR06"/>
<comment type="caution">
    <text evidence="3">The sequence shown here is derived from an EMBL/GenBank/DDBJ whole genome shotgun (WGS) entry which is preliminary data.</text>
</comment>
<proteinExistence type="predicted"/>
<evidence type="ECO:0000313" key="3">
    <source>
        <dbReference type="EMBL" id="KJU83133.1"/>
    </source>
</evidence>
<protein>
    <submittedName>
        <fullName evidence="3">HNH endonuclease</fullName>
    </submittedName>
</protein>
<dbReference type="GO" id="GO:0003676">
    <property type="term" value="F:nucleic acid binding"/>
    <property type="evidence" value="ECO:0007669"/>
    <property type="project" value="InterPro"/>
</dbReference>
<gene>
    <name evidence="3" type="ORF">MBAV_004674</name>
</gene>
<dbReference type="InterPro" id="IPR002711">
    <property type="entry name" value="HNH"/>
</dbReference>
<evidence type="ECO:0000313" key="4">
    <source>
        <dbReference type="Proteomes" id="UP000033423"/>
    </source>
</evidence>
<feature type="region of interest" description="Disordered" evidence="1">
    <location>
        <begin position="1"/>
        <end position="21"/>
    </location>
</feature>
<dbReference type="Proteomes" id="UP000033423">
    <property type="component" value="Unassembled WGS sequence"/>
</dbReference>
<dbReference type="Pfam" id="PF01844">
    <property type="entry name" value="HNH"/>
    <property type="match status" value="1"/>
</dbReference>
<feature type="domain" description="HNH" evidence="2">
    <location>
        <begin position="42"/>
        <end position="86"/>
    </location>
</feature>
<dbReference type="EMBL" id="LACI01002024">
    <property type="protein sequence ID" value="KJU83133.1"/>
    <property type="molecule type" value="Genomic_DNA"/>
</dbReference>
<keyword evidence="3" id="KW-0378">Hydrolase</keyword>
<evidence type="ECO:0000259" key="2">
    <source>
        <dbReference type="Pfam" id="PF01844"/>
    </source>
</evidence>
<sequence length="237" mass="27950">MVNIERSYPEPEALAEEKKKVNGKPNETTILERLQTDFKNKCYICEQTSLASGITVEHFVPHRNNKELKFQWENLFFSCSHCNSVKSIKYNTNDDNEILNCTNPNHDVVRWIKYEYDISYKCSVKLTADGIDKEYKKVIDNTVKLLTEVYCGNLSTQKSKTANLKLEAANLRKSLENNLICFEMSLQEYEQSMYFDEKKQCIKKIITELKKDSAFTAFKRWIIMKSKYRLIFEDYFD</sequence>
<reference evidence="3 4" key="1">
    <citation type="submission" date="2015-02" db="EMBL/GenBank/DDBJ databases">
        <title>Single-cell genomics of uncultivated deep-branching MTB reveals a conserved set of magnetosome genes.</title>
        <authorList>
            <person name="Kolinko S."/>
            <person name="Richter M."/>
            <person name="Glockner F.O."/>
            <person name="Brachmann A."/>
            <person name="Schuler D."/>
        </authorList>
    </citation>
    <scope>NUCLEOTIDE SEQUENCE [LARGE SCALE GENOMIC DNA]</scope>
    <source>
        <strain evidence="3">TM-1</strain>
    </source>
</reference>
<accession>A0A0F3GR06</accession>
<organism evidence="3 4">
    <name type="scientific">Candidatus Magnetobacterium bavaricum</name>
    <dbReference type="NCBI Taxonomy" id="29290"/>
    <lineage>
        <taxon>Bacteria</taxon>
        <taxon>Pseudomonadati</taxon>
        <taxon>Nitrospirota</taxon>
        <taxon>Thermodesulfovibrionia</taxon>
        <taxon>Thermodesulfovibrionales</taxon>
        <taxon>Candidatus Magnetobacteriaceae</taxon>
        <taxon>Candidatus Magnetobacterium</taxon>
    </lineage>
</organism>
<dbReference type="GO" id="GO:0004519">
    <property type="term" value="F:endonuclease activity"/>
    <property type="evidence" value="ECO:0007669"/>
    <property type="project" value="UniProtKB-KW"/>
</dbReference>